<dbReference type="InterPro" id="IPR040256">
    <property type="entry name" value="At4g02000-like"/>
</dbReference>
<feature type="region of interest" description="Disordered" evidence="1">
    <location>
        <begin position="478"/>
        <end position="514"/>
    </location>
</feature>
<reference evidence="3 4" key="1">
    <citation type="submission" date="2018-04" db="EMBL/GenBank/DDBJ databases">
        <authorList>
            <person name="Vogel A."/>
        </authorList>
    </citation>
    <scope>NUCLEOTIDE SEQUENCE [LARGE SCALE GENOMIC DNA]</scope>
</reference>
<sequence>MSSPLPQRTFSEIAEAGDYKPACKFKGQPAISFTDADVSALSARFSRTIVGRFIKGRPSLISTRKAFERIAFESNFSVSLLDDCHILINFESEKDFLRCLLRKYWKINGFTLKVFRWTHDFDPNADSPLIPVWVGLEGLPIHLFDSLALYSIGNLLGKPLKTDSATATLSRPSIARICVEIDTSKELPRCVWIHLRELTFLQPVTYEDLPDYCPSCKCFGHKNCKRKNETSRWVKNERSTRTGNTTIAVAVSKPGVTQTTKEVVLQTNQGGARDEDATGSASAAEETDSKSNGAAPPRVEAMATNLALANVKDSIALEPPSISAAFEITPPDSFPETSLRSDSDPIVCEDTDFNEKDSDAILSKSCTAAYHNAKIASDVCEVIPTINCPAACGNSEVILVSPTNVQDDTLILEPKSPLLYNNELSRGAHNLSSEAALEGTQTVDTDINEEYNPGPSQINLIEFPVLTKELLEATSGAHTLSHEKEMEGTLSLSSAGNDEIPSDPLEKKLSSSVD</sequence>
<dbReference type="AlphaFoldDB" id="A0A484M8Y0"/>
<keyword evidence="4" id="KW-1185">Reference proteome</keyword>
<evidence type="ECO:0000259" key="2">
    <source>
        <dbReference type="Pfam" id="PF14111"/>
    </source>
</evidence>
<dbReference type="InterPro" id="IPR025558">
    <property type="entry name" value="DUF4283"/>
</dbReference>
<gene>
    <name evidence="3" type="ORF">CCAM_LOCUS26254</name>
</gene>
<protein>
    <recommendedName>
        <fullName evidence="2">DUF4283 domain-containing protein</fullName>
    </recommendedName>
</protein>
<evidence type="ECO:0000313" key="4">
    <source>
        <dbReference type="Proteomes" id="UP000595140"/>
    </source>
</evidence>
<dbReference type="Pfam" id="PF14111">
    <property type="entry name" value="DUF4283"/>
    <property type="match status" value="1"/>
</dbReference>
<organism evidence="3 4">
    <name type="scientific">Cuscuta campestris</name>
    <dbReference type="NCBI Taxonomy" id="132261"/>
    <lineage>
        <taxon>Eukaryota</taxon>
        <taxon>Viridiplantae</taxon>
        <taxon>Streptophyta</taxon>
        <taxon>Embryophyta</taxon>
        <taxon>Tracheophyta</taxon>
        <taxon>Spermatophyta</taxon>
        <taxon>Magnoliopsida</taxon>
        <taxon>eudicotyledons</taxon>
        <taxon>Gunneridae</taxon>
        <taxon>Pentapetalae</taxon>
        <taxon>asterids</taxon>
        <taxon>lamiids</taxon>
        <taxon>Solanales</taxon>
        <taxon>Convolvulaceae</taxon>
        <taxon>Cuscuteae</taxon>
        <taxon>Cuscuta</taxon>
        <taxon>Cuscuta subgen. Grammica</taxon>
        <taxon>Cuscuta sect. Cleistogrammica</taxon>
    </lineage>
</organism>
<dbReference type="PANTHER" id="PTHR31286">
    <property type="entry name" value="GLYCINE-RICH CELL WALL STRUCTURAL PROTEIN 1.8-LIKE"/>
    <property type="match status" value="1"/>
</dbReference>
<accession>A0A484M8Y0</accession>
<feature type="domain" description="DUF4283" evidence="2">
    <location>
        <begin position="43"/>
        <end position="124"/>
    </location>
</feature>
<dbReference type="EMBL" id="OOIL02002754">
    <property type="protein sequence ID" value="VFQ84478.1"/>
    <property type="molecule type" value="Genomic_DNA"/>
</dbReference>
<feature type="region of interest" description="Disordered" evidence="1">
    <location>
        <begin position="267"/>
        <end position="296"/>
    </location>
</feature>
<feature type="compositionally biased region" description="Basic and acidic residues" evidence="1">
    <location>
        <begin position="504"/>
        <end position="514"/>
    </location>
</feature>
<evidence type="ECO:0000256" key="1">
    <source>
        <dbReference type="SAM" id="MobiDB-lite"/>
    </source>
</evidence>
<dbReference type="OrthoDB" id="1002340at2759"/>
<name>A0A484M8Y0_9ASTE</name>
<dbReference type="PANTHER" id="PTHR31286:SF164">
    <property type="entry name" value="ZINC FINGER, CCHC-TYPE"/>
    <property type="match status" value="1"/>
</dbReference>
<proteinExistence type="predicted"/>
<evidence type="ECO:0000313" key="3">
    <source>
        <dbReference type="EMBL" id="VFQ84478.1"/>
    </source>
</evidence>
<dbReference type="Proteomes" id="UP000595140">
    <property type="component" value="Unassembled WGS sequence"/>
</dbReference>